<gene>
    <name evidence="1" type="ORF">SDC9_71177</name>
</gene>
<sequence>MRFQKKRMHLAALLLTLTALLSIPTLADSGPKPQLIVRMENGPEEPYYLDLLAEGDPDPKYLNDSLHWNYPEEERAALDPELLQALRSAVPEGWHACVAQGNQGWPIYAKLTGDDGVHPFRYVGVPDTYRVIVVTKSGESWVSEPLTRHALQCSALTSQGKANAILGFILAEPVWRFVVSIS</sequence>
<evidence type="ECO:0000313" key="1">
    <source>
        <dbReference type="EMBL" id="MPM24693.1"/>
    </source>
</evidence>
<comment type="caution">
    <text evidence="1">The sequence shown here is derived from an EMBL/GenBank/DDBJ whole genome shotgun (WGS) entry which is preliminary data.</text>
</comment>
<protein>
    <submittedName>
        <fullName evidence="1">Uncharacterized protein</fullName>
    </submittedName>
</protein>
<dbReference type="AlphaFoldDB" id="A0A644YDV0"/>
<accession>A0A644YDV0</accession>
<dbReference type="EMBL" id="VSSQ01004322">
    <property type="protein sequence ID" value="MPM24693.1"/>
    <property type="molecule type" value="Genomic_DNA"/>
</dbReference>
<organism evidence="1">
    <name type="scientific">bioreactor metagenome</name>
    <dbReference type="NCBI Taxonomy" id="1076179"/>
    <lineage>
        <taxon>unclassified sequences</taxon>
        <taxon>metagenomes</taxon>
        <taxon>ecological metagenomes</taxon>
    </lineage>
</organism>
<proteinExistence type="predicted"/>
<reference evidence="1" key="1">
    <citation type="submission" date="2019-08" db="EMBL/GenBank/DDBJ databases">
        <authorList>
            <person name="Kucharzyk K."/>
            <person name="Murdoch R.W."/>
            <person name="Higgins S."/>
            <person name="Loffler F."/>
        </authorList>
    </citation>
    <scope>NUCLEOTIDE SEQUENCE</scope>
</reference>
<name>A0A644YDV0_9ZZZZ</name>